<comment type="caution">
    <text evidence="8">The sequence shown here is derived from an EMBL/GenBank/DDBJ whole genome shotgun (WGS) entry which is preliminary data.</text>
</comment>
<dbReference type="PRINTS" id="PR01874">
    <property type="entry name" value="DNAREPAIRADA"/>
</dbReference>
<evidence type="ECO:0000256" key="3">
    <source>
        <dbReference type="ARBA" id="ARBA00022679"/>
    </source>
</evidence>
<dbReference type="AlphaFoldDB" id="A0AAE3H8Q9"/>
<dbReference type="InterPro" id="IPR027417">
    <property type="entry name" value="P-loop_NTPase"/>
</dbReference>
<protein>
    <recommendedName>
        <fullName evidence="1">non-specific serine/threonine protein kinase</fullName>
        <ecNumber evidence="1">2.7.11.1</ecNumber>
    </recommendedName>
</protein>
<keyword evidence="2" id="KW-0597">Phosphoprotein</keyword>
<gene>
    <name evidence="8" type="ORF">PV02_00775</name>
</gene>
<dbReference type="PANTHER" id="PTHR42926:SF1">
    <property type="entry name" value="CIRCADIAN CLOCK OSCILLATOR PROTEIN KAIC 1"/>
    <property type="match status" value="1"/>
</dbReference>
<dbReference type="InterPro" id="IPR010624">
    <property type="entry name" value="KaiC_dom"/>
</dbReference>
<dbReference type="InterPro" id="IPR030665">
    <property type="entry name" value="KaiC"/>
</dbReference>
<dbReference type="Pfam" id="PF06745">
    <property type="entry name" value="ATPase"/>
    <property type="match status" value="2"/>
</dbReference>
<dbReference type="RefSeq" id="WP_256621418.1">
    <property type="nucleotide sequence ID" value="NZ_JTEO01000001.1"/>
</dbReference>
<keyword evidence="4" id="KW-0677">Repeat</keyword>
<accession>A0AAE3H8Q9</accession>
<evidence type="ECO:0000259" key="7">
    <source>
        <dbReference type="PROSITE" id="PS51146"/>
    </source>
</evidence>
<dbReference type="Gene3D" id="3.40.50.300">
    <property type="entry name" value="P-loop containing nucleotide triphosphate hydrolases"/>
    <property type="match status" value="2"/>
</dbReference>
<evidence type="ECO:0000313" key="9">
    <source>
        <dbReference type="Proteomes" id="UP001206983"/>
    </source>
</evidence>
<keyword evidence="6" id="KW-0378">Hydrolase</keyword>
<evidence type="ECO:0000256" key="6">
    <source>
        <dbReference type="ARBA" id="ARBA00022801"/>
    </source>
</evidence>
<dbReference type="EMBL" id="JTEO01000001">
    <property type="protein sequence ID" value="MCQ6961749.1"/>
    <property type="molecule type" value="Genomic_DNA"/>
</dbReference>
<keyword evidence="3" id="KW-0808">Transferase</keyword>
<evidence type="ECO:0000256" key="1">
    <source>
        <dbReference type="ARBA" id="ARBA00012513"/>
    </source>
</evidence>
<evidence type="ECO:0000313" key="8">
    <source>
        <dbReference type="EMBL" id="MCQ6961749.1"/>
    </source>
</evidence>
<dbReference type="PROSITE" id="PS51146">
    <property type="entry name" value="KAIC"/>
    <property type="match status" value="1"/>
</dbReference>
<evidence type="ECO:0000256" key="2">
    <source>
        <dbReference type="ARBA" id="ARBA00022553"/>
    </source>
</evidence>
<feature type="domain" description="KaiC" evidence="7">
    <location>
        <begin position="236"/>
        <end position="459"/>
    </location>
</feature>
<sequence>MEELKNISCGIKSLDELLGGFRSPSTMLIAGTAGVGKTIMALQMLSEAARNGESTLYIPITTEKEHKLRMYHSTLDFFDDSFRVHPINRQLSEKDPLTTLIDIGNVIDSAKPDRLVIDPVTPLGFGFVEQERRRFFYTLDSMLQERDMLTLLVGELVREELHRSVISHLSDGIIYLSRADKGARADHYLEFVKMRGIDPGKRPEITSCKYLYDITSKGFTVYPHLKPENDFRLDDSRVEAGIPGLDCMLGGGMIRYSSTLVAGKPGTGKKIFGLQFISQGLQNSEPALVVTFDDSPHQLLMDARRMGWDLLPYIDTGQLRFICTNPGSIYPAEHALRIKKDIEAAGATRVFFDGINNLEISIPDHLKLRGYLHSLTSYLKSKNITSLFTTDTESCDCPGDERIDFAYIMDSVVILHSSNANSRMYMCITKSRGTKHKNAVREYSITEEGIKLRTDTLLG</sequence>
<proteinExistence type="predicted"/>
<dbReference type="PIRSF" id="PIRSF039117">
    <property type="entry name" value="KaiC"/>
    <property type="match status" value="1"/>
</dbReference>
<keyword evidence="5" id="KW-0418">Kinase</keyword>
<dbReference type="InterPro" id="IPR051347">
    <property type="entry name" value="Circadian_clock_KaiC-rel"/>
</dbReference>
<evidence type="ECO:0000256" key="4">
    <source>
        <dbReference type="ARBA" id="ARBA00022737"/>
    </source>
</evidence>
<dbReference type="GO" id="GO:0005524">
    <property type="term" value="F:ATP binding"/>
    <property type="evidence" value="ECO:0007669"/>
    <property type="project" value="InterPro"/>
</dbReference>
<reference evidence="8 9" key="1">
    <citation type="journal article" date="2011" name="Appl. Environ. Microbiol.">
        <title>Methanogenic archaea isolated from Taiwan's Chelungpu fault.</title>
        <authorList>
            <person name="Wu S.Y."/>
            <person name="Lai M.C."/>
        </authorList>
    </citation>
    <scope>NUCLEOTIDE SEQUENCE [LARGE SCALE GENOMIC DNA]</scope>
    <source>
        <strain evidence="8 9">St545Mb</strain>
    </source>
</reference>
<evidence type="ECO:0000256" key="5">
    <source>
        <dbReference type="ARBA" id="ARBA00022777"/>
    </source>
</evidence>
<dbReference type="SUPFAM" id="SSF52540">
    <property type="entry name" value="P-loop containing nucleoside triphosphate hydrolases"/>
    <property type="match status" value="2"/>
</dbReference>
<dbReference type="GO" id="GO:0004674">
    <property type="term" value="F:protein serine/threonine kinase activity"/>
    <property type="evidence" value="ECO:0007669"/>
    <property type="project" value="UniProtKB-EC"/>
</dbReference>
<keyword evidence="9" id="KW-1185">Reference proteome</keyword>
<name>A0AAE3H8Q9_9EURY</name>
<dbReference type="Proteomes" id="UP001206983">
    <property type="component" value="Unassembled WGS sequence"/>
</dbReference>
<dbReference type="PANTHER" id="PTHR42926">
    <property type="match status" value="1"/>
</dbReference>
<dbReference type="EC" id="2.7.11.1" evidence="1"/>
<organism evidence="8 9">
    <name type="scientific">Methanolobus chelungpuianus</name>
    <dbReference type="NCBI Taxonomy" id="502115"/>
    <lineage>
        <taxon>Archaea</taxon>
        <taxon>Methanobacteriati</taxon>
        <taxon>Methanobacteriota</taxon>
        <taxon>Stenosarchaea group</taxon>
        <taxon>Methanomicrobia</taxon>
        <taxon>Methanosarcinales</taxon>
        <taxon>Methanosarcinaceae</taxon>
        <taxon>Methanolobus</taxon>
    </lineage>
</organism>
<dbReference type="InterPro" id="IPR014774">
    <property type="entry name" value="KaiC-like_dom"/>
</dbReference>
<dbReference type="GO" id="GO:0016787">
    <property type="term" value="F:hydrolase activity"/>
    <property type="evidence" value="ECO:0007669"/>
    <property type="project" value="UniProtKB-KW"/>
</dbReference>